<name>A0A1H2N333_PSEVA</name>
<reference evidence="7" key="1">
    <citation type="journal article" date="2019" name="bioRxiv">
        <title>Bacterially produced spermidine induces plant systemic susceptibility to pathogens.</title>
        <authorList>
            <person name="Melnyk R.A."/>
            <person name="Beskrovnaya P.A."/>
            <person name="Liu Z."/>
            <person name="Song Y."/>
            <person name="Haney C.H."/>
        </authorList>
    </citation>
    <scope>NUCLEOTIDE SEQUENCE [LARGE SCALE GENOMIC DNA]</scope>
    <source>
        <strain evidence="7">Dha-51</strain>
    </source>
</reference>
<dbReference type="InterPro" id="IPR036388">
    <property type="entry name" value="WH-like_DNA-bd_sf"/>
</dbReference>
<proteinExistence type="inferred from homology"/>
<keyword evidence="7" id="KW-1185">Reference proteome</keyword>
<keyword evidence="2" id="KW-0805">Transcription regulation</keyword>
<dbReference type="GO" id="GO:0043565">
    <property type="term" value="F:sequence-specific DNA binding"/>
    <property type="evidence" value="ECO:0007669"/>
    <property type="project" value="TreeGrafter"/>
</dbReference>
<dbReference type="SUPFAM" id="SSF46785">
    <property type="entry name" value="Winged helix' DNA-binding domain"/>
    <property type="match status" value="1"/>
</dbReference>
<dbReference type="PANTHER" id="PTHR30537">
    <property type="entry name" value="HTH-TYPE TRANSCRIPTIONAL REGULATOR"/>
    <property type="match status" value="1"/>
</dbReference>
<keyword evidence="4" id="KW-0804">Transcription</keyword>
<sequence>MSRIPPLPALKAFLAACRAGSYSAAAEELNVTHGAISRQIQTLEEWLGQKLFERAGQRMAPTPHALAFAVEVGEAFERINDAAERYGKGSASMLLRVSAPATFAMRWLIPRLDDFHQRHPGMLIQVQTATTQQISLAGSFDLAIRRGSPQTGHFSAQAFLDEWLTLVAAPSLLARQPLDTLMDLHRHVLLETETRPGDWQQWLNAAGYRAEGTLRRQRFDHFYVTYSALIDGLGLGVGPMPTLEHDVTVGRLVQPFADLRTPSRRYYSLTPAGVSKTLIHRRFEDWLVEQGNLGDSDK</sequence>
<dbReference type="GO" id="GO:0006351">
    <property type="term" value="P:DNA-templated transcription"/>
    <property type="evidence" value="ECO:0007669"/>
    <property type="project" value="TreeGrafter"/>
</dbReference>
<dbReference type="PANTHER" id="PTHR30537:SF74">
    <property type="entry name" value="HTH-TYPE TRANSCRIPTIONAL REGULATOR TRPI"/>
    <property type="match status" value="1"/>
</dbReference>
<dbReference type="PRINTS" id="PR00039">
    <property type="entry name" value="HTHLYSR"/>
</dbReference>
<dbReference type="CDD" id="cd08432">
    <property type="entry name" value="PBP2_GcdR_TrpI_HvrB_AmpR_like"/>
    <property type="match status" value="1"/>
</dbReference>
<dbReference type="Gene3D" id="1.10.10.10">
    <property type="entry name" value="Winged helix-like DNA-binding domain superfamily/Winged helix DNA-binding domain"/>
    <property type="match status" value="1"/>
</dbReference>
<dbReference type="SUPFAM" id="SSF53850">
    <property type="entry name" value="Periplasmic binding protein-like II"/>
    <property type="match status" value="1"/>
</dbReference>
<evidence type="ECO:0000259" key="5">
    <source>
        <dbReference type="PROSITE" id="PS50931"/>
    </source>
</evidence>
<dbReference type="OrthoDB" id="5526340at2"/>
<protein>
    <submittedName>
        <fullName evidence="6">LysR family transcriptional regulator</fullName>
    </submittedName>
</protein>
<evidence type="ECO:0000256" key="2">
    <source>
        <dbReference type="ARBA" id="ARBA00023015"/>
    </source>
</evidence>
<comment type="similarity">
    <text evidence="1">Belongs to the LysR transcriptional regulatory family.</text>
</comment>
<dbReference type="EMBL" id="RRZK01000008">
    <property type="protein sequence ID" value="TDB65576.1"/>
    <property type="molecule type" value="Genomic_DNA"/>
</dbReference>
<feature type="domain" description="HTH lysR-type" evidence="5">
    <location>
        <begin position="5"/>
        <end position="62"/>
    </location>
</feature>
<dbReference type="PROSITE" id="PS50931">
    <property type="entry name" value="HTH_LYSR"/>
    <property type="match status" value="1"/>
</dbReference>
<accession>A0A1H2N333</accession>
<evidence type="ECO:0000256" key="4">
    <source>
        <dbReference type="ARBA" id="ARBA00023163"/>
    </source>
</evidence>
<evidence type="ECO:0000256" key="3">
    <source>
        <dbReference type="ARBA" id="ARBA00023125"/>
    </source>
</evidence>
<gene>
    <name evidence="6" type="ORF">EIY72_08670</name>
</gene>
<evidence type="ECO:0000256" key="1">
    <source>
        <dbReference type="ARBA" id="ARBA00009437"/>
    </source>
</evidence>
<dbReference type="InterPro" id="IPR058163">
    <property type="entry name" value="LysR-type_TF_proteobact-type"/>
</dbReference>
<dbReference type="Pfam" id="PF03466">
    <property type="entry name" value="LysR_substrate"/>
    <property type="match status" value="1"/>
</dbReference>
<dbReference type="RefSeq" id="WP_093218843.1">
    <property type="nucleotide sequence ID" value="NZ_LT629803.1"/>
</dbReference>
<dbReference type="InterPro" id="IPR000847">
    <property type="entry name" value="LysR_HTH_N"/>
</dbReference>
<evidence type="ECO:0000313" key="7">
    <source>
        <dbReference type="Proteomes" id="UP000295254"/>
    </source>
</evidence>
<evidence type="ECO:0000313" key="6">
    <source>
        <dbReference type="EMBL" id="TDB65576.1"/>
    </source>
</evidence>
<dbReference type="InterPro" id="IPR036390">
    <property type="entry name" value="WH_DNA-bd_sf"/>
</dbReference>
<dbReference type="AlphaFoldDB" id="A0A1H2N333"/>
<keyword evidence="3" id="KW-0238">DNA-binding</keyword>
<dbReference type="Pfam" id="PF00126">
    <property type="entry name" value="HTH_1"/>
    <property type="match status" value="1"/>
</dbReference>
<organism evidence="6 7">
    <name type="scientific">Pseudomonas vancouverensis</name>
    <dbReference type="NCBI Taxonomy" id="95300"/>
    <lineage>
        <taxon>Bacteria</taxon>
        <taxon>Pseudomonadati</taxon>
        <taxon>Pseudomonadota</taxon>
        <taxon>Gammaproteobacteria</taxon>
        <taxon>Pseudomonadales</taxon>
        <taxon>Pseudomonadaceae</taxon>
        <taxon>Pseudomonas</taxon>
    </lineage>
</organism>
<dbReference type="Gene3D" id="3.40.190.10">
    <property type="entry name" value="Periplasmic binding protein-like II"/>
    <property type="match status" value="2"/>
</dbReference>
<dbReference type="Proteomes" id="UP000295254">
    <property type="component" value="Unassembled WGS sequence"/>
</dbReference>
<dbReference type="InterPro" id="IPR005119">
    <property type="entry name" value="LysR_subst-bd"/>
</dbReference>
<comment type="caution">
    <text evidence="6">The sequence shown here is derived from an EMBL/GenBank/DDBJ whole genome shotgun (WGS) entry which is preliminary data.</text>
</comment>
<dbReference type="STRING" id="95300.SAMN05216558_1602"/>
<dbReference type="GO" id="GO:0003700">
    <property type="term" value="F:DNA-binding transcription factor activity"/>
    <property type="evidence" value="ECO:0007669"/>
    <property type="project" value="InterPro"/>
</dbReference>